<keyword evidence="1" id="KW-0802">TPR repeat</keyword>
<dbReference type="Gene3D" id="1.25.40.10">
    <property type="entry name" value="Tetratricopeptide repeat domain"/>
    <property type="match status" value="2"/>
</dbReference>
<sequence length="201" mass="23170">MFVGQEIGDERIQEIEREVRRYRERVDQQVQANGQLMIYYRMLGIRLLEREMYGPARQALEQALEITPANAQLHAYYAAAAAQSAKGSYDSAERSRLFRVAEQAYERALELDPNMRQALYGLAVLLVFELERPADALPHLDRLLEGQRQHIDGRFLRAYAHVALGNQQEAVADYDAIIDLTRNAEVRRQANRLRSQLLGER</sequence>
<accession>H9UKW8</accession>
<proteinExistence type="predicted"/>
<evidence type="ECO:0000313" key="3">
    <source>
        <dbReference type="EMBL" id="AFG38161.1"/>
    </source>
</evidence>
<name>H9UKW8_SPIAZ</name>
<dbReference type="HOGENOM" id="CLU_075574_0_0_12"/>
<feature type="repeat" description="TPR" evidence="1">
    <location>
        <begin position="37"/>
        <end position="70"/>
    </location>
</feature>
<dbReference type="PROSITE" id="PS50005">
    <property type="entry name" value="TPR"/>
    <property type="match status" value="1"/>
</dbReference>
<dbReference type="InterPro" id="IPR044650">
    <property type="entry name" value="SRFR1-like"/>
</dbReference>
<dbReference type="InterPro" id="IPR019734">
    <property type="entry name" value="TPR_rpt"/>
</dbReference>
<evidence type="ECO:0000256" key="2">
    <source>
        <dbReference type="SAM" id="Coils"/>
    </source>
</evidence>
<protein>
    <submittedName>
        <fullName evidence="3">Uncharacterized protein</fullName>
    </submittedName>
</protein>
<evidence type="ECO:0000313" key="4">
    <source>
        <dbReference type="Proteomes" id="UP000007383"/>
    </source>
</evidence>
<dbReference type="AlphaFoldDB" id="H9UKW8"/>
<gene>
    <name evidence="3" type="ordered locus">Spiaf_2113</name>
</gene>
<dbReference type="SUPFAM" id="SSF48452">
    <property type="entry name" value="TPR-like"/>
    <property type="match status" value="1"/>
</dbReference>
<dbReference type="PANTHER" id="PTHR44749:SF1">
    <property type="entry name" value="TETRATRICOPEPTIDE-LIKE HELICAL DOMAIN-CONTAINING PROTEIN"/>
    <property type="match status" value="1"/>
</dbReference>
<dbReference type="KEGG" id="sfc:Spiaf_2113"/>
<dbReference type="STRING" id="889378.Spiaf_2113"/>
<dbReference type="GO" id="GO:0045892">
    <property type="term" value="P:negative regulation of DNA-templated transcription"/>
    <property type="evidence" value="ECO:0007669"/>
    <property type="project" value="InterPro"/>
</dbReference>
<dbReference type="PANTHER" id="PTHR44749">
    <property type="entry name" value="SUPPRESSOR OF RPS4-RLD 1"/>
    <property type="match status" value="1"/>
</dbReference>
<keyword evidence="4" id="KW-1185">Reference proteome</keyword>
<dbReference type="InterPro" id="IPR011990">
    <property type="entry name" value="TPR-like_helical_dom_sf"/>
</dbReference>
<organism evidence="3 4">
    <name type="scientific">Spirochaeta africana (strain ATCC 700263 / DSM 8902 / Z-7692)</name>
    <dbReference type="NCBI Taxonomy" id="889378"/>
    <lineage>
        <taxon>Bacteria</taxon>
        <taxon>Pseudomonadati</taxon>
        <taxon>Spirochaetota</taxon>
        <taxon>Spirochaetia</taxon>
        <taxon>Spirochaetales</taxon>
        <taxon>Spirochaetaceae</taxon>
        <taxon>Spirochaeta</taxon>
    </lineage>
</organism>
<dbReference type="Pfam" id="PF13432">
    <property type="entry name" value="TPR_16"/>
    <property type="match status" value="2"/>
</dbReference>
<dbReference type="Proteomes" id="UP000007383">
    <property type="component" value="Chromosome"/>
</dbReference>
<keyword evidence="2" id="KW-0175">Coiled coil</keyword>
<dbReference type="eggNOG" id="COG0457">
    <property type="taxonomic scope" value="Bacteria"/>
</dbReference>
<dbReference type="SMART" id="SM00028">
    <property type="entry name" value="TPR"/>
    <property type="match status" value="3"/>
</dbReference>
<dbReference type="EMBL" id="CP003282">
    <property type="protein sequence ID" value="AFG38161.1"/>
    <property type="molecule type" value="Genomic_DNA"/>
</dbReference>
<dbReference type="PATRIC" id="fig|889378.3.peg.2100"/>
<evidence type="ECO:0000256" key="1">
    <source>
        <dbReference type="PROSITE-ProRule" id="PRU00339"/>
    </source>
</evidence>
<feature type="coiled-coil region" evidence="2">
    <location>
        <begin position="5"/>
        <end position="32"/>
    </location>
</feature>
<reference evidence="4" key="1">
    <citation type="journal article" date="2013" name="Stand. Genomic Sci.">
        <title>Complete genome sequence of the halophilic bacterium Spirochaeta africana type strain (Z-7692(T)) from the alkaline Lake Magadi in the East African Rift.</title>
        <authorList>
            <person name="Liolos K."/>
            <person name="Abt B."/>
            <person name="Scheuner C."/>
            <person name="Teshima H."/>
            <person name="Held B."/>
            <person name="Lapidus A."/>
            <person name="Nolan M."/>
            <person name="Lucas S."/>
            <person name="Deshpande S."/>
            <person name="Cheng J.F."/>
            <person name="Tapia R."/>
            <person name="Goodwin L.A."/>
            <person name="Pitluck S."/>
            <person name="Pagani I."/>
            <person name="Ivanova N."/>
            <person name="Mavromatis K."/>
            <person name="Mikhailova N."/>
            <person name="Huntemann M."/>
            <person name="Pati A."/>
            <person name="Chen A."/>
            <person name="Palaniappan K."/>
            <person name="Land M."/>
            <person name="Rohde M."/>
            <person name="Tindall B.J."/>
            <person name="Detter J.C."/>
            <person name="Goker M."/>
            <person name="Bristow J."/>
            <person name="Eisen J.A."/>
            <person name="Markowitz V."/>
            <person name="Hugenholtz P."/>
            <person name="Woyke T."/>
            <person name="Klenk H.P."/>
            <person name="Kyrpides N.C."/>
        </authorList>
    </citation>
    <scope>NUCLEOTIDE SEQUENCE</scope>
    <source>
        <strain evidence="4">ATCC 700263 / DSM 8902 / Z-7692</strain>
    </source>
</reference>